<evidence type="ECO:0000313" key="2">
    <source>
        <dbReference type="Proteomes" id="UP001165960"/>
    </source>
</evidence>
<evidence type="ECO:0000313" key="1">
    <source>
        <dbReference type="EMBL" id="KAJ9066469.1"/>
    </source>
</evidence>
<proteinExistence type="predicted"/>
<organism evidence="1 2">
    <name type="scientific">Entomophthora muscae</name>
    <dbReference type="NCBI Taxonomy" id="34485"/>
    <lineage>
        <taxon>Eukaryota</taxon>
        <taxon>Fungi</taxon>
        <taxon>Fungi incertae sedis</taxon>
        <taxon>Zoopagomycota</taxon>
        <taxon>Entomophthoromycotina</taxon>
        <taxon>Entomophthoromycetes</taxon>
        <taxon>Entomophthorales</taxon>
        <taxon>Entomophthoraceae</taxon>
        <taxon>Entomophthora</taxon>
    </lineage>
</organism>
<sequence>MILLQIGKLRDTAKCPTTPPAAVLAIKTEILVGKMPYVVSLTRTKKATGEALRRFCFMYLLQNGATKELSQIYNEIKSHSLFGKISVLILVVYDPDALSSLKILSKILRNDGILFRIKPITDLDQLRHSNEKYIEKFR</sequence>
<comment type="caution">
    <text evidence="1">The sequence shown here is derived from an EMBL/GenBank/DDBJ whole genome shotgun (WGS) entry which is preliminary data.</text>
</comment>
<protein>
    <submittedName>
        <fullName evidence="1">Uncharacterized protein</fullName>
    </submittedName>
</protein>
<gene>
    <name evidence="1" type="ORF">DSO57_1008961</name>
</gene>
<reference evidence="1" key="1">
    <citation type="submission" date="2022-04" db="EMBL/GenBank/DDBJ databases">
        <title>Genome of the entomopathogenic fungus Entomophthora muscae.</title>
        <authorList>
            <person name="Elya C."/>
            <person name="Lovett B.R."/>
            <person name="Lee E."/>
            <person name="Macias A.M."/>
            <person name="Hajek A.E."/>
            <person name="De Bivort B.L."/>
            <person name="Kasson M.T."/>
            <person name="De Fine Licht H.H."/>
            <person name="Stajich J.E."/>
        </authorList>
    </citation>
    <scope>NUCLEOTIDE SEQUENCE</scope>
    <source>
        <strain evidence="1">Berkeley</strain>
    </source>
</reference>
<accession>A0ACC2SVQ1</accession>
<dbReference type="Proteomes" id="UP001165960">
    <property type="component" value="Unassembled WGS sequence"/>
</dbReference>
<keyword evidence="2" id="KW-1185">Reference proteome</keyword>
<dbReference type="EMBL" id="QTSX02004288">
    <property type="protein sequence ID" value="KAJ9066469.1"/>
    <property type="molecule type" value="Genomic_DNA"/>
</dbReference>
<name>A0ACC2SVQ1_9FUNG</name>